<dbReference type="Pfam" id="PF15253">
    <property type="entry name" value="STIL_N"/>
    <property type="match status" value="1"/>
</dbReference>
<organism evidence="3 4">
    <name type="scientific">Apatococcus lobatus</name>
    <dbReference type="NCBI Taxonomy" id="904363"/>
    <lineage>
        <taxon>Eukaryota</taxon>
        <taxon>Viridiplantae</taxon>
        <taxon>Chlorophyta</taxon>
        <taxon>core chlorophytes</taxon>
        <taxon>Trebouxiophyceae</taxon>
        <taxon>Chlorellales</taxon>
        <taxon>Chlorellaceae</taxon>
        <taxon>Apatococcus</taxon>
    </lineage>
</organism>
<feature type="compositionally biased region" description="Polar residues" evidence="1">
    <location>
        <begin position="1204"/>
        <end position="1213"/>
    </location>
</feature>
<proteinExistence type="predicted"/>
<feature type="region of interest" description="Disordered" evidence="1">
    <location>
        <begin position="486"/>
        <end position="527"/>
    </location>
</feature>
<feature type="compositionally biased region" description="Acidic residues" evidence="1">
    <location>
        <begin position="1665"/>
        <end position="1676"/>
    </location>
</feature>
<sequence length="1686" mass="177484">MSSRAVQDIRTSAFFPVRKATPSNSGDLGSDAAAEQLPRVSTLSEHTPARQTETQQKGFCRRWKFPSSKRHLWDRTPAAQACLVEAGEFLPMLQAFHQNEAACRDYAMQSLGVTFQWRLPYQQLGVMVEGMTYAPINLSSAEEVQACSSRLAHQLLASCHLRGQIPAGQMLKASLGHWGQSQTARLEGVAVAPGVGLIITPLLSKRICPVPLALHLSQTSAAAQSFPCHLTSGSNAQHQSQPACQSGILTLDQARNLLPIRGDDPKAYLVPSVGIWLSGVPGPADPFVRAAAISFICTSQLQERILLPDNAFLLLLYCPGSSTPRSFECKLSGIEAGIPFHTYRWSMAKPSPGQSSSCRLEALQKSFCPIVCHSLHSAELGADTPAPRLGPPPTPHASPAAHRGRRHPVLTPSKVSSGGAQIDPGLCSLRASAEDAFPGYPLPHDMNTTQPQPAQPLPHVQISTGIPCQPSLREISEAACQEMPHAQPVSGSTWQPRSAPQIVQPLPGLLTGQNLSEPAEASHHGEHRAELLCRHYGQQQPQNSTGSCPPAQPATSALHQSVYDNASASFVPAPVEIKRDLSNRLHRQHDELAGCSDSPIQTTNAEQNGGHNQAPSPEATSAAPLHSLSQLHAQPGSVNQLEPTSQPCQVGAVHEDRPAKAHAALGQESIQTSAAAAWQPGCTQTGVAAAGDGSEGSAVAVLQQEVSNLRMQMQEIRQLLEACTSGASTLLRAPHSVPNTPTQHGAGQSHVLSACQCLTTLPSSSLQRASRANAAPSFTDCPASPHMWSLPGQGAASVPCAGYLGNPFAASPVIGAVSIPDTQHERMQEQVQEHPAGACTVIPSVSATAGSSCERTGLAVPKPEQQQHDNRSSNLPAQCQLQGNGTLASWTTPPGQATDASESGHLMESRSTEHSQSVCEPAEIDTFAATADTTRHSSSSAGLLSHAPGNAQLQHDANQAPVIEDPSQTSLPLGGVQSVVDTAPDGHMAPMSGTGMAASASPCSSPDQLPCCLPHEVHIPGSAGRPAAARGSSQATGLPEGLQPVPRLVWMYEQLQQRRSMSTAHHAGLPSSAGESPGNSHNCHNLQHMGVHGDGEQEQVGLDICLACKTGEVSRLPGPSSEGECASEAKTHHANDNSTASHGPSGDDGPTQHHPGVHVQGSAFDELSPSGMHAPPDSSAELPQLPLDGSGALHARDAGDNASPEANDTQRGPPQNPPEPGMNSQHADASCSLQHQQNKNDTLDLVQRSHQGRHALHQANLQPGRHGSPAHVSDFHALRFPQTLARLLSFQQHGQGLQESLEAGAKSAEQALPDEYAGPVSAHMHAPDKLSDDMLIQQPDKAACSGAFLGSKWRTLPTHGWQASSSLIHQSSQADGHPCKIQPQLHSDGSDRQDLPGGQAPAESWYKGKGASADSTAVTMSDQLTFPPSECIASSSQTSTSQSPSAGLLQEQIPTAQDHGATMYSNGSAGPLQPCWPPQAVHHLHQVSTPTPKKGFPGSAFYASTALAAAAGLRKLEVYAEADENADPMILAGDIATFSGGAPRVSFGNRISSAARMDAWRQHQASRESVSEASSDEDLAAHEDPECPGMAMLARITPDAIYDKVHRTCSLAGSMDVRPIPGPSTHLPLPSSALLPPSLRPLSRAALKGTAALNVVRTQCLPLSDSEESDDEEDARLEEKYGLLNK</sequence>
<evidence type="ECO:0000259" key="2">
    <source>
        <dbReference type="Pfam" id="PF15253"/>
    </source>
</evidence>
<name>A0AAW1R010_9CHLO</name>
<feature type="region of interest" description="Disordered" evidence="1">
    <location>
        <begin position="1562"/>
        <end position="1582"/>
    </location>
</feature>
<feature type="region of interest" description="Disordered" evidence="1">
    <location>
        <begin position="1663"/>
        <end position="1686"/>
    </location>
</feature>
<feature type="compositionally biased region" description="Polar residues" evidence="1">
    <location>
        <begin position="489"/>
        <end position="498"/>
    </location>
</feature>
<dbReference type="PANTHER" id="PTHR15128">
    <property type="entry name" value="TAL1 SCL INTERRUPTING LOCUS"/>
    <property type="match status" value="1"/>
</dbReference>
<feature type="compositionally biased region" description="Polar residues" evidence="1">
    <location>
        <begin position="1073"/>
        <end position="1085"/>
    </location>
</feature>
<feature type="region of interest" description="Disordered" evidence="1">
    <location>
        <begin position="591"/>
        <end position="623"/>
    </location>
</feature>
<comment type="caution">
    <text evidence="3">The sequence shown here is derived from an EMBL/GenBank/DDBJ whole genome shotgun (WGS) entry which is preliminary data.</text>
</comment>
<dbReference type="EMBL" id="JALJOS010000019">
    <property type="protein sequence ID" value="KAK9826996.1"/>
    <property type="molecule type" value="Genomic_DNA"/>
</dbReference>
<dbReference type="InterPro" id="IPR026123">
    <property type="entry name" value="STIL"/>
</dbReference>
<feature type="region of interest" description="Disordered" evidence="1">
    <location>
        <begin position="1113"/>
        <end position="1237"/>
    </location>
</feature>
<evidence type="ECO:0000256" key="1">
    <source>
        <dbReference type="SAM" id="MobiDB-lite"/>
    </source>
</evidence>
<dbReference type="GO" id="GO:0071539">
    <property type="term" value="P:protein localization to centrosome"/>
    <property type="evidence" value="ECO:0007669"/>
    <property type="project" value="TreeGrafter"/>
</dbReference>
<reference evidence="3 4" key="1">
    <citation type="journal article" date="2024" name="Nat. Commun.">
        <title>Phylogenomics reveals the evolutionary origins of lichenization in chlorophyte algae.</title>
        <authorList>
            <person name="Puginier C."/>
            <person name="Libourel C."/>
            <person name="Otte J."/>
            <person name="Skaloud P."/>
            <person name="Haon M."/>
            <person name="Grisel S."/>
            <person name="Petersen M."/>
            <person name="Berrin J.G."/>
            <person name="Delaux P.M."/>
            <person name="Dal Grande F."/>
            <person name="Keller J."/>
        </authorList>
    </citation>
    <scope>NUCLEOTIDE SEQUENCE [LARGE SCALE GENOMIC DNA]</scope>
    <source>
        <strain evidence="3 4">SAG 2145</strain>
    </source>
</reference>
<feature type="region of interest" description="Disordered" evidence="1">
    <location>
        <begin position="383"/>
        <end position="418"/>
    </location>
</feature>
<dbReference type="GO" id="GO:0031023">
    <property type="term" value="P:microtubule organizing center organization"/>
    <property type="evidence" value="ECO:0007669"/>
    <property type="project" value="TreeGrafter"/>
</dbReference>
<feature type="compositionally biased region" description="Polar residues" evidence="1">
    <location>
        <begin position="1222"/>
        <end position="1237"/>
    </location>
</feature>
<dbReference type="GO" id="GO:0005815">
    <property type="term" value="C:microtubule organizing center"/>
    <property type="evidence" value="ECO:0007669"/>
    <property type="project" value="TreeGrafter"/>
</dbReference>
<evidence type="ECO:0000313" key="4">
    <source>
        <dbReference type="Proteomes" id="UP001438707"/>
    </source>
</evidence>
<feature type="compositionally biased region" description="Polar residues" evidence="1">
    <location>
        <begin position="598"/>
        <end position="619"/>
    </location>
</feature>
<protein>
    <recommendedName>
        <fullName evidence="2">STIL N-terminal domain-containing protein</fullName>
    </recommendedName>
</protein>
<feature type="region of interest" description="Disordered" evidence="1">
    <location>
        <begin position="852"/>
        <end position="921"/>
    </location>
</feature>
<feature type="compositionally biased region" description="Polar residues" evidence="1">
    <location>
        <begin position="637"/>
        <end position="648"/>
    </location>
</feature>
<dbReference type="PANTHER" id="PTHR15128:SF0">
    <property type="entry name" value="SCL-INTERRUPTING LOCUS PROTEIN"/>
    <property type="match status" value="1"/>
</dbReference>
<dbReference type="InterPro" id="IPR057731">
    <property type="entry name" value="STIL_N"/>
</dbReference>
<feature type="compositionally biased region" description="Polar residues" evidence="1">
    <location>
        <begin position="1364"/>
        <end position="1374"/>
    </location>
</feature>
<dbReference type="GO" id="GO:0007224">
    <property type="term" value="P:smoothened signaling pathway"/>
    <property type="evidence" value="ECO:0007669"/>
    <property type="project" value="TreeGrafter"/>
</dbReference>
<dbReference type="Proteomes" id="UP001438707">
    <property type="component" value="Unassembled WGS sequence"/>
</dbReference>
<keyword evidence="4" id="KW-1185">Reference proteome</keyword>
<feature type="region of interest" description="Disordered" evidence="1">
    <location>
        <begin position="1364"/>
        <end position="1409"/>
    </location>
</feature>
<feature type="region of interest" description="Disordered" evidence="1">
    <location>
        <begin position="1061"/>
        <end position="1091"/>
    </location>
</feature>
<dbReference type="GO" id="GO:0007052">
    <property type="term" value="P:mitotic spindle organization"/>
    <property type="evidence" value="ECO:0007669"/>
    <property type="project" value="TreeGrafter"/>
</dbReference>
<gene>
    <name evidence="3" type="ORF">WJX74_003183</name>
</gene>
<accession>A0AAW1R010</accession>
<feature type="compositionally biased region" description="Polar residues" evidence="1">
    <location>
        <begin position="872"/>
        <end position="901"/>
    </location>
</feature>
<feature type="compositionally biased region" description="Basic and acidic residues" evidence="1">
    <location>
        <begin position="1677"/>
        <end position="1686"/>
    </location>
</feature>
<evidence type="ECO:0000313" key="3">
    <source>
        <dbReference type="EMBL" id="KAK9826996.1"/>
    </source>
</evidence>
<feature type="region of interest" description="Disordered" evidence="1">
    <location>
        <begin position="637"/>
        <end position="657"/>
    </location>
</feature>
<feature type="domain" description="STIL N-terminal" evidence="2">
    <location>
        <begin position="235"/>
        <end position="343"/>
    </location>
</feature>